<evidence type="ECO:0000256" key="3">
    <source>
        <dbReference type="ARBA" id="ARBA00011738"/>
    </source>
</evidence>
<dbReference type="InterPro" id="IPR011032">
    <property type="entry name" value="GroES-like_sf"/>
</dbReference>
<dbReference type="OrthoDB" id="1879366at2759"/>
<dbReference type="CDD" id="cd05283">
    <property type="entry name" value="CAD1"/>
    <property type="match status" value="1"/>
</dbReference>
<dbReference type="EMBL" id="CDMC01000009">
    <property type="protein sequence ID" value="CEL07407.1"/>
    <property type="molecule type" value="Genomic_DNA"/>
</dbReference>
<dbReference type="PROSITE" id="PS00059">
    <property type="entry name" value="ADH_ZINC"/>
    <property type="match status" value="1"/>
</dbReference>
<keyword evidence="14" id="KW-1185">Reference proteome</keyword>
<dbReference type="InterPro" id="IPR047109">
    <property type="entry name" value="CAD-like"/>
</dbReference>
<dbReference type="InterPro" id="IPR002328">
    <property type="entry name" value="ADH_Zn_CS"/>
</dbReference>
<dbReference type="InterPro" id="IPR020843">
    <property type="entry name" value="ER"/>
</dbReference>
<evidence type="ECO:0000256" key="10">
    <source>
        <dbReference type="ARBA" id="ARBA00050997"/>
    </source>
</evidence>
<evidence type="ECO:0000256" key="8">
    <source>
        <dbReference type="ARBA" id="ARBA00023002"/>
    </source>
</evidence>
<dbReference type="GO" id="GO:0006066">
    <property type="term" value="P:alcohol metabolic process"/>
    <property type="evidence" value="ECO:0007669"/>
    <property type="project" value="UniProtKB-ARBA"/>
</dbReference>
<evidence type="ECO:0000313" key="14">
    <source>
        <dbReference type="Proteomes" id="UP000054771"/>
    </source>
</evidence>
<keyword evidence="5 11" id="KW-0479">Metal-binding</keyword>
<dbReference type="Proteomes" id="UP000054771">
    <property type="component" value="Unassembled WGS sequence"/>
</dbReference>
<dbReference type="STRING" id="454130.A0A0U5GCE7"/>
<dbReference type="InterPro" id="IPR036291">
    <property type="entry name" value="NAD(P)-bd_dom_sf"/>
</dbReference>
<dbReference type="InterPro" id="IPR013154">
    <property type="entry name" value="ADH-like_N"/>
</dbReference>
<organism evidence="13 14">
    <name type="scientific">Aspergillus calidoustus</name>
    <dbReference type="NCBI Taxonomy" id="454130"/>
    <lineage>
        <taxon>Eukaryota</taxon>
        <taxon>Fungi</taxon>
        <taxon>Dikarya</taxon>
        <taxon>Ascomycota</taxon>
        <taxon>Pezizomycotina</taxon>
        <taxon>Eurotiomycetes</taxon>
        <taxon>Eurotiomycetidae</taxon>
        <taxon>Eurotiales</taxon>
        <taxon>Aspergillaceae</taxon>
        <taxon>Aspergillus</taxon>
        <taxon>Aspergillus subgen. Nidulantes</taxon>
    </lineage>
</organism>
<dbReference type="Pfam" id="PF08240">
    <property type="entry name" value="ADH_N"/>
    <property type="match status" value="1"/>
</dbReference>
<comment type="catalytic activity">
    <reaction evidence="10">
        <text>a primary alcohol + NADP(+) = an aldehyde + NADPH + H(+)</text>
        <dbReference type="Rhea" id="RHEA:15937"/>
        <dbReference type="ChEBI" id="CHEBI:15378"/>
        <dbReference type="ChEBI" id="CHEBI:15734"/>
        <dbReference type="ChEBI" id="CHEBI:17478"/>
        <dbReference type="ChEBI" id="CHEBI:57783"/>
        <dbReference type="ChEBI" id="CHEBI:58349"/>
        <dbReference type="EC" id="1.1.1.2"/>
    </reaction>
    <physiologicalReaction direction="left-to-right" evidence="10">
        <dbReference type="Rhea" id="RHEA:15938"/>
    </physiologicalReaction>
    <physiologicalReaction direction="right-to-left" evidence="10">
        <dbReference type="Rhea" id="RHEA:15939"/>
    </physiologicalReaction>
</comment>
<evidence type="ECO:0000256" key="4">
    <source>
        <dbReference type="ARBA" id="ARBA00022553"/>
    </source>
</evidence>
<reference evidence="14" key="1">
    <citation type="journal article" date="2016" name="Genome Announc.">
        <title>Draft genome sequences of fungus Aspergillus calidoustus.</title>
        <authorList>
            <person name="Horn F."/>
            <person name="Linde J."/>
            <person name="Mattern D.J."/>
            <person name="Walther G."/>
            <person name="Guthke R."/>
            <person name="Scherlach K."/>
            <person name="Martin K."/>
            <person name="Brakhage A.A."/>
            <person name="Petzke L."/>
            <person name="Valiante V."/>
        </authorList>
    </citation>
    <scope>NUCLEOTIDE SEQUENCE [LARGE SCALE GENOMIC DNA]</scope>
    <source>
        <strain evidence="14">SF006504</strain>
    </source>
</reference>
<comment type="subunit">
    <text evidence="3">Homodimer.</text>
</comment>
<keyword evidence="7" id="KW-0521">NADP</keyword>
<dbReference type="Pfam" id="PF00107">
    <property type="entry name" value="ADH_zinc_N"/>
    <property type="match status" value="1"/>
</dbReference>
<evidence type="ECO:0000256" key="5">
    <source>
        <dbReference type="ARBA" id="ARBA00022723"/>
    </source>
</evidence>
<dbReference type="GO" id="GO:0008106">
    <property type="term" value="F:alcohol dehydrogenase (NADP+) activity"/>
    <property type="evidence" value="ECO:0007669"/>
    <property type="project" value="UniProtKB-EC"/>
</dbReference>
<evidence type="ECO:0000256" key="2">
    <source>
        <dbReference type="ARBA" id="ARBA00008072"/>
    </source>
</evidence>
<evidence type="ECO:0000313" key="13">
    <source>
        <dbReference type="EMBL" id="CEL07407.1"/>
    </source>
</evidence>
<evidence type="ECO:0000256" key="7">
    <source>
        <dbReference type="ARBA" id="ARBA00022857"/>
    </source>
</evidence>
<comment type="cofactor">
    <cofactor evidence="1 11">
        <name>Zn(2+)</name>
        <dbReference type="ChEBI" id="CHEBI:29105"/>
    </cofactor>
</comment>
<name>A0A0U5GCE7_ASPCI</name>
<comment type="similarity">
    <text evidence="2 11">Belongs to the zinc-containing alcohol dehydrogenase family.</text>
</comment>
<protein>
    <recommendedName>
        <fullName evidence="9">alcohol dehydrogenase (NADP(+))</fullName>
        <ecNumber evidence="9">1.1.1.2</ecNumber>
    </recommendedName>
</protein>
<proteinExistence type="inferred from homology"/>
<evidence type="ECO:0000256" key="6">
    <source>
        <dbReference type="ARBA" id="ARBA00022833"/>
    </source>
</evidence>
<dbReference type="Gene3D" id="3.40.50.720">
    <property type="entry name" value="NAD(P)-binding Rossmann-like Domain"/>
    <property type="match status" value="1"/>
</dbReference>
<evidence type="ECO:0000256" key="11">
    <source>
        <dbReference type="RuleBase" id="RU361277"/>
    </source>
</evidence>
<evidence type="ECO:0000256" key="9">
    <source>
        <dbReference type="ARBA" id="ARBA00024074"/>
    </source>
</evidence>
<dbReference type="SUPFAM" id="SSF50129">
    <property type="entry name" value="GroES-like"/>
    <property type="match status" value="1"/>
</dbReference>
<keyword evidence="6 11" id="KW-0862">Zinc</keyword>
<keyword evidence="8" id="KW-0560">Oxidoreductase</keyword>
<gene>
    <name evidence="13" type="ORF">ASPCAL10564</name>
</gene>
<sequence length="361" mass="38903">MAAQQDYKFEGWMGLDPKSADGNMVWQEFEPKPWEETDVDIKVTHCGICGSDLHTLRSGWRPALYPCCVGHEIVGTAIRVGSKAVGGIKVGDRVGVGAQSDACLGRFGDCPECAMGWENYCSHKFVSTYNSVHFNGGKSYGGYALYNRAPSHFVIKIPDGVSSADAAPMLCGGVTLYSPLKHNGCGPGKRVGIIGVGGLGHFGVLFARALGADKVVAISRKEGKRADIEKMGADAYIATDEEQGWAEKYARSLDLIVCTVSSTKMPMNEYVGLLATNGSFVQVGLPEDGTLNAPVGALKRRLKMESSLVGSPDEIREMFALAAEKGIKPWVEEVPMKEANKAIVDMHEGKARYRYVLVNEA</sequence>
<feature type="domain" description="Enoyl reductase (ER)" evidence="12">
    <location>
        <begin position="19"/>
        <end position="357"/>
    </location>
</feature>
<dbReference type="GO" id="GO:0008270">
    <property type="term" value="F:zinc ion binding"/>
    <property type="evidence" value="ECO:0007669"/>
    <property type="project" value="InterPro"/>
</dbReference>
<evidence type="ECO:0000259" key="12">
    <source>
        <dbReference type="SMART" id="SM00829"/>
    </source>
</evidence>
<accession>A0A0U5GCE7</accession>
<evidence type="ECO:0000256" key="1">
    <source>
        <dbReference type="ARBA" id="ARBA00001947"/>
    </source>
</evidence>
<dbReference type="EC" id="1.1.1.2" evidence="9"/>
<dbReference type="FunFam" id="3.40.50.720:FF:000158">
    <property type="entry name" value="Zinc-binding alcohol dehydrogenase"/>
    <property type="match status" value="1"/>
</dbReference>
<dbReference type="InterPro" id="IPR013149">
    <property type="entry name" value="ADH-like_C"/>
</dbReference>
<dbReference type="AlphaFoldDB" id="A0A0U5GCE7"/>
<dbReference type="PANTHER" id="PTHR42683">
    <property type="entry name" value="ALDEHYDE REDUCTASE"/>
    <property type="match status" value="1"/>
</dbReference>
<dbReference type="OMA" id="RNEWGIA"/>
<keyword evidence="4" id="KW-0597">Phosphoprotein</keyword>
<dbReference type="Gene3D" id="3.90.180.10">
    <property type="entry name" value="Medium-chain alcohol dehydrogenases, catalytic domain"/>
    <property type="match status" value="1"/>
</dbReference>
<dbReference type="SMART" id="SM00829">
    <property type="entry name" value="PKS_ER"/>
    <property type="match status" value="1"/>
</dbReference>
<dbReference type="SUPFAM" id="SSF51735">
    <property type="entry name" value="NAD(P)-binding Rossmann-fold domains"/>
    <property type="match status" value="1"/>
</dbReference>